<evidence type="ECO:0000256" key="5">
    <source>
        <dbReference type="ARBA" id="ARBA00023242"/>
    </source>
</evidence>
<evidence type="ECO:0000256" key="2">
    <source>
        <dbReference type="ARBA" id="ARBA00022517"/>
    </source>
</evidence>
<keyword evidence="3" id="KW-0547">Nucleotide-binding</keyword>
<dbReference type="InterPro" id="IPR041623">
    <property type="entry name" value="NOG1_N"/>
</dbReference>
<dbReference type="InterPro" id="IPR031167">
    <property type="entry name" value="G_OBG"/>
</dbReference>
<comment type="subcellular location">
    <subcellularLocation>
        <location evidence="1 6">Nucleus</location>
        <location evidence="1 6">Nucleolus</location>
    </subcellularLocation>
</comment>
<feature type="compositionally biased region" description="Basic residues" evidence="8">
    <location>
        <begin position="651"/>
        <end position="661"/>
    </location>
</feature>
<proteinExistence type="inferred from homology"/>
<dbReference type="PANTHER" id="PTHR45759">
    <property type="entry name" value="NUCLEOLAR GTP-BINDING PROTEIN 1"/>
    <property type="match status" value="1"/>
</dbReference>
<comment type="caution">
    <text evidence="10">The sequence shown here is derived from an EMBL/GenBank/DDBJ whole genome shotgun (WGS) entry which is preliminary data.</text>
</comment>
<dbReference type="PRINTS" id="PR00326">
    <property type="entry name" value="GTP1OBG"/>
</dbReference>
<keyword evidence="7" id="KW-0175">Coiled coil</keyword>
<keyword evidence="5 6" id="KW-0539">Nucleus</keyword>
<accession>A0A196SGB6</accession>
<dbReference type="Pfam" id="PF08155">
    <property type="entry name" value="NOGCT"/>
    <property type="match status" value="1"/>
</dbReference>
<gene>
    <name evidence="10" type="ORF">AV274_3102</name>
</gene>
<dbReference type="OrthoDB" id="415015at2759"/>
<evidence type="ECO:0000313" key="11">
    <source>
        <dbReference type="Proteomes" id="UP000078348"/>
    </source>
</evidence>
<dbReference type="Proteomes" id="UP000078348">
    <property type="component" value="Unassembled WGS sequence"/>
</dbReference>
<dbReference type="Gene3D" id="1.20.120.1190">
    <property type="match status" value="1"/>
</dbReference>
<dbReference type="GO" id="GO:0005730">
    <property type="term" value="C:nucleolus"/>
    <property type="evidence" value="ECO:0007669"/>
    <property type="project" value="UniProtKB-SubCell"/>
</dbReference>
<feature type="region of interest" description="Disordered" evidence="8">
    <location>
        <begin position="563"/>
        <end position="661"/>
    </location>
</feature>
<dbReference type="InterPro" id="IPR024926">
    <property type="entry name" value="NOG1"/>
</dbReference>
<keyword evidence="11" id="KW-1185">Reference proteome</keyword>
<evidence type="ECO:0000256" key="4">
    <source>
        <dbReference type="ARBA" id="ARBA00023134"/>
    </source>
</evidence>
<dbReference type="CDD" id="cd01897">
    <property type="entry name" value="NOG"/>
    <property type="match status" value="1"/>
</dbReference>
<evidence type="ECO:0000259" key="9">
    <source>
        <dbReference type="PROSITE" id="PS51710"/>
    </source>
</evidence>
<dbReference type="PIRSF" id="PIRSF038919">
    <property type="entry name" value="NOG1"/>
    <property type="match status" value="1"/>
</dbReference>
<evidence type="ECO:0000256" key="8">
    <source>
        <dbReference type="SAM" id="MobiDB-lite"/>
    </source>
</evidence>
<dbReference type="SUPFAM" id="SSF52540">
    <property type="entry name" value="P-loop containing nucleoside triphosphate hydrolases"/>
    <property type="match status" value="1"/>
</dbReference>
<protein>
    <recommendedName>
        <fullName evidence="6">Nucleolar GTP-binding protein 1</fullName>
    </recommendedName>
</protein>
<dbReference type="Pfam" id="PF17835">
    <property type="entry name" value="NOG1_N"/>
    <property type="match status" value="1"/>
</dbReference>
<dbReference type="STRING" id="478820.A0A196SGB6"/>
<dbReference type="AlphaFoldDB" id="A0A196SGB6"/>
<evidence type="ECO:0000313" key="10">
    <source>
        <dbReference type="EMBL" id="OAO15192.1"/>
    </source>
</evidence>
<evidence type="ECO:0000256" key="3">
    <source>
        <dbReference type="ARBA" id="ARBA00022741"/>
    </source>
</evidence>
<comment type="similarity">
    <text evidence="6">Belongs to the TRAFAC class OBG-HflX-like GTPase superfamily. OBG GTPase family. NOG subfamily.</text>
</comment>
<evidence type="ECO:0000256" key="1">
    <source>
        <dbReference type="ARBA" id="ARBA00004604"/>
    </source>
</evidence>
<feature type="coiled-coil region" evidence="7">
    <location>
        <begin position="472"/>
        <end position="503"/>
    </location>
</feature>
<dbReference type="InterPro" id="IPR006073">
    <property type="entry name" value="GTP-bd"/>
</dbReference>
<dbReference type="Gene3D" id="3.40.50.300">
    <property type="entry name" value="P-loop containing nucleotide triphosphate hydrolases"/>
    <property type="match status" value="1"/>
</dbReference>
<dbReference type="PROSITE" id="PS51710">
    <property type="entry name" value="G_OBG"/>
    <property type="match status" value="1"/>
</dbReference>
<sequence length="661" mass="76565">MSKDFKAITTVPNGSELVDIILSKTQRKTPTVVRPGFKIKRIQAFYMRKVKFTQQNTIERLQEIVDQFPRLEEIHPFFADLINVLYDRDHYKLALGQINTAKNIIAQIGQDYVRLLKYGDSLYRCKQLKHAALGRMCTVMKKLNASLCYLEEVRKHMSRLPSIDPTDRTLILCGFPNVGKSSFMNKVTRANVDVQPYAFTTKSLFLGHMDYNYIRWQVIDTPGILDHPLEERNTIEMQSITAMAHLQAAILYFIDLSGQCTYTIEEQLSLFRNIHPLFAGKPLFLVCTKRDVLKYEDLPAEEKKLVDEAVEDTHATLMHISSVAEEGLMELRNAACEQLLQLRLSNKMANRKSRTVIEKLQIVQPKPRDNQARGTCIPDSVKALQEKHALTRTVHNTGRSGRLEQQDMEQARDAAGVPRREGFDKKQWELGGPGVFSFPEYEHYRGQLENDEWITDIIPQFMDGKNVADFYDPDIEEKLKALEAEEEQLAEEYENEKKPEEDKDYDEWLSKTFDMVRGEISILKNKKNMYKKEDNHARLERRDKTKDLNEMVDEMNKMGFDTSKLEKMNVKRSRSRVADRLEDDEEAQKAMQRKLSHSKKPQKDTENLSEPLKKKARAASQLSQRFMKMTGQRGEADRFATASLDKYLNSGKRKNGTHYAR</sequence>
<keyword evidence="4" id="KW-0342">GTP-binding</keyword>
<feature type="domain" description="OBG-type G" evidence="9">
    <location>
        <begin position="168"/>
        <end position="340"/>
    </location>
</feature>
<keyword evidence="2 6" id="KW-0690">Ribosome biogenesis</keyword>
<dbReference type="GO" id="GO:0005525">
    <property type="term" value="F:GTP binding"/>
    <property type="evidence" value="ECO:0007669"/>
    <property type="project" value="UniProtKB-KW"/>
</dbReference>
<evidence type="ECO:0000256" key="7">
    <source>
        <dbReference type="SAM" id="Coils"/>
    </source>
</evidence>
<feature type="compositionally biased region" description="Basic residues" evidence="8">
    <location>
        <begin position="591"/>
        <end position="600"/>
    </location>
</feature>
<dbReference type="GO" id="GO:0042254">
    <property type="term" value="P:ribosome biogenesis"/>
    <property type="evidence" value="ECO:0007669"/>
    <property type="project" value="UniProtKB-KW"/>
</dbReference>
<dbReference type="InterPro" id="IPR010674">
    <property type="entry name" value="NOG1_Rossman_fold_dom"/>
</dbReference>
<name>A0A196SGB6_BLAHN</name>
<comment type="function">
    <text evidence="6">Involved in the biogenesis of the 60S ribosomal subunit.</text>
</comment>
<organism evidence="10 11">
    <name type="scientific">Blastocystis sp. subtype 1 (strain ATCC 50177 / NandII)</name>
    <dbReference type="NCBI Taxonomy" id="478820"/>
    <lineage>
        <taxon>Eukaryota</taxon>
        <taxon>Sar</taxon>
        <taxon>Stramenopiles</taxon>
        <taxon>Bigyra</taxon>
        <taxon>Opalozoa</taxon>
        <taxon>Opalinata</taxon>
        <taxon>Blastocystidae</taxon>
        <taxon>Blastocystis</taxon>
    </lineage>
</organism>
<evidence type="ECO:0000256" key="6">
    <source>
        <dbReference type="PIRNR" id="PIRNR038919"/>
    </source>
</evidence>
<dbReference type="Pfam" id="PF06858">
    <property type="entry name" value="NOG1"/>
    <property type="match status" value="1"/>
</dbReference>
<dbReference type="FunFam" id="1.20.120.1190:FF:000001">
    <property type="entry name" value="Nucleolar GTP-binding protein 1"/>
    <property type="match status" value="1"/>
</dbReference>
<dbReference type="InterPro" id="IPR027417">
    <property type="entry name" value="P-loop_NTPase"/>
</dbReference>
<reference evidence="10 11" key="1">
    <citation type="submission" date="2016-05" db="EMBL/GenBank/DDBJ databases">
        <title>Nuclear genome of Blastocystis sp. subtype 1 NandII.</title>
        <authorList>
            <person name="Gentekaki E."/>
            <person name="Curtis B."/>
            <person name="Stairs C."/>
            <person name="Eme L."/>
            <person name="Herman E."/>
            <person name="Klimes V."/>
            <person name="Arias M.C."/>
            <person name="Elias M."/>
            <person name="Hilliou F."/>
            <person name="Klute M."/>
            <person name="Malik S.-B."/>
            <person name="Pightling A."/>
            <person name="Rachubinski R."/>
            <person name="Salas D."/>
            <person name="Schlacht A."/>
            <person name="Suga H."/>
            <person name="Archibald J."/>
            <person name="Ball S.G."/>
            <person name="Clark G."/>
            <person name="Dacks J."/>
            <person name="Van Der Giezen M."/>
            <person name="Tsaousis A."/>
            <person name="Roger A."/>
        </authorList>
    </citation>
    <scope>NUCLEOTIDE SEQUENCE [LARGE SCALE GENOMIC DNA]</scope>
    <source>
        <strain evidence="11">ATCC 50177 / NandII</strain>
    </source>
</reference>
<dbReference type="InterPro" id="IPR012973">
    <property type="entry name" value="NOG_C"/>
</dbReference>
<dbReference type="EMBL" id="LXWW01000164">
    <property type="protein sequence ID" value="OAO15192.1"/>
    <property type="molecule type" value="Genomic_DNA"/>
</dbReference>